<dbReference type="AlphaFoldDB" id="A0AA42DPT4"/>
<gene>
    <name evidence="7" type="ORF">PBV87_16020</name>
</gene>
<dbReference type="PROSITE" id="PS51764">
    <property type="entry name" value="GH26"/>
    <property type="match status" value="1"/>
</dbReference>
<comment type="caution">
    <text evidence="7">The sequence shown here is derived from an EMBL/GenBank/DDBJ whole genome shotgun (WGS) entry which is preliminary data.</text>
</comment>
<evidence type="ECO:0000256" key="1">
    <source>
        <dbReference type="ARBA" id="ARBA00007754"/>
    </source>
</evidence>
<name>A0AA42DPT4_9FIRM</name>
<evidence type="ECO:0000256" key="3">
    <source>
        <dbReference type="ARBA" id="ARBA00023295"/>
    </source>
</evidence>
<dbReference type="InterPro" id="IPR011990">
    <property type="entry name" value="TPR-like_helical_dom_sf"/>
</dbReference>
<dbReference type="Gene3D" id="3.20.20.80">
    <property type="entry name" value="Glycosidases"/>
    <property type="match status" value="1"/>
</dbReference>
<keyword evidence="2 4" id="KW-0378">Hydrolase</keyword>
<dbReference type="RefSeq" id="WP_271012928.1">
    <property type="nucleotide sequence ID" value="NZ_JAQIFT010000058.1"/>
</dbReference>
<feature type="domain" description="GH26" evidence="6">
    <location>
        <begin position="91"/>
        <end position="444"/>
    </location>
</feature>
<dbReference type="GO" id="GO:0016985">
    <property type="term" value="F:mannan endo-1,4-beta-mannosidase activity"/>
    <property type="evidence" value="ECO:0007669"/>
    <property type="project" value="InterPro"/>
</dbReference>
<evidence type="ECO:0000256" key="4">
    <source>
        <dbReference type="PROSITE-ProRule" id="PRU01100"/>
    </source>
</evidence>
<dbReference type="EMBL" id="JAQIFT010000058">
    <property type="protein sequence ID" value="MDA3732984.1"/>
    <property type="molecule type" value="Genomic_DNA"/>
</dbReference>
<sequence length="543" mass="61275">MKTFQQKVCLALGTMMMLAAIPTYAGASCGGNGWNCYKKGMSYMQQGQYAKAVEELKYAATKLPDQAAVHSELAKAYEKVEKYQLAADHYYKQAALYKNKGENQQSYLAALRKADELNSTIEFYQVEEAPAETVQLAKYEPARGAYIGAFIGGEQKFKDSSYNWGGDLNEFEEFNEMTGKKHATFFDYGSIGTTLNQSLQQQEQDIKAAGAAVHIAYEPNRGLQEVTKEAITKYAEELRDLGVPVFLRYASEMNGKWVPWNGNPSLYIEKWKMVHDIMEQIAPNVAMVWSPSEMPLDQIDAYYPGDAYVDWVGISIYSAQFENGDITKPTDRRNPLESLDYIYNKYASRKPIMISEYAASHEAGFAPNKQDTSKFAVAKMTYFYESIKTKYPRVKCIQWYSANNYNLADKSKNRVNYSLLEGGGKGVLERYKKIIEDPYFLSNVVNGPLVEKQANLPKASKQIKGSVKATKDMTLRTWVKSYDAYISQVVYKLNGERLEVCATAPYEITVPYAKLKSGKNTLEAVVFDSKSRVAKTESITIQK</sequence>
<evidence type="ECO:0000259" key="6">
    <source>
        <dbReference type="PROSITE" id="PS51764"/>
    </source>
</evidence>
<dbReference type="PANTHER" id="PTHR40079:SF4">
    <property type="entry name" value="GH26 DOMAIN-CONTAINING PROTEIN-RELATED"/>
    <property type="match status" value="1"/>
</dbReference>
<evidence type="ECO:0000313" key="7">
    <source>
        <dbReference type="EMBL" id="MDA3732984.1"/>
    </source>
</evidence>
<dbReference type="SUPFAM" id="SSF51445">
    <property type="entry name" value="(Trans)glycosidases"/>
    <property type="match status" value="1"/>
</dbReference>
<dbReference type="GO" id="GO:0006080">
    <property type="term" value="P:substituted mannan metabolic process"/>
    <property type="evidence" value="ECO:0007669"/>
    <property type="project" value="InterPro"/>
</dbReference>
<reference evidence="7" key="1">
    <citation type="journal article" date="2023" name="Int. J. Syst. Evol. Microbiol.">
        <title>&lt;i&gt;Holtiella tumoricola&lt;/i&gt; gen. nov. sp. nov., isolated from a human clinical sample.</title>
        <authorList>
            <person name="Allen-Vercoe E."/>
            <person name="Daigneault M.C."/>
            <person name="Vancuren S.J."/>
            <person name="Cochrane K."/>
            <person name="O'Neal L.L."/>
            <person name="Sankaranarayanan K."/>
            <person name="Lawson P.A."/>
        </authorList>
    </citation>
    <scope>NUCLEOTIDE SEQUENCE</scope>
    <source>
        <strain evidence="7">CC70A</strain>
    </source>
</reference>
<dbReference type="InterPro" id="IPR013783">
    <property type="entry name" value="Ig-like_fold"/>
</dbReference>
<dbReference type="SUPFAM" id="SSF48452">
    <property type="entry name" value="TPR-like"/>
    <property type="match status" value="1"/>
</dbReference>
<dbReference type="PROSITE" id="PS51257">
    <property type="entry name" value="PROKAR_LIPOPROTEIN"/>
    <property type="match status" value="1"/>
</dbReference>
<feature type="signal peptide" evidence="5">
    <location>
        <begin position="1"/>
        <end position="25"/>
    </location>
</feature>
<evidence type="ECO:0000256" key="2">
    <source>
        <dbReference type="ARBA" id="ARBA00022801"/>
    </source>
</evidence>
<keyword evidence="8" id="KW-1185">Reference proteome</keyword>
<evidence type="ECO:0000313" key="8">
    <source>
        <dbReference type="Proteomes" id="UP001169242"/>
    </source>
</evidence>
<dbReference type="InterPro" id="IPR022790">
    <property type="entry name" value="GH26_dom"/>
</dbReference>
<accession>A0AA42DPT4</accession>
<dbReference type="Gene3D" id="2.60.40.10">
    <property type="entry name" value="Immunoglobulins"/>
    <property type="match status" value="1"/>
</dbReference>
<comment type="similarity">
    <text evidence="1 4">Belongs to the glycosyl hydrolase 26 family.</text>
</comment>
<feature type="active site" description="Nucleophile" evidence="4">
    <location>
        <position position="356"/>
    </location>
</feature>
<feature type="active site" description="Proton donor" evidence="4">
    <location>
        <position position="252"/>
    </location>
</feature>
<proteinExistence type="inferred from homology"/>
<keyword evidence="5" id="KW-0732">Signal</keyword>
<dbReference type="PANTHER" id="PTHR40079">
    <property type="entry name" value="MANNAN ENDO-1,4-BETA-MANNOSIDASE E-RELATED"/>
    <property type="match status" value="1"/>
</dbReference>
<keyword evidence="3 4" id="KW-0326">Glycosidase</keyword>
<dbReference type="InterPro" id="IPR000805">
    <property type="entry name" value="Glyco_hydro_26"/>
</dbReference>
<organism evidence="7 8">
    <name type="scientific">Holtiella tumoricola</name>
    <dbReference type="NCBI Taxonomy" id="3018743"/>
    <lineage>
        <taxon>Bacteria</taxon>
        <taxon>Bacillati</taxon>
        <taxon>Bacillota</taxon>
        <taxon>Clostridia</taxon>
        <taxon>Lachnospirales</taxon>
        <taxon>Cellulosilyticaceae</taxon>
        <taxon>Holtiella</taxon>
    </lineage>
</organism>
<protein>
    <submittedName>
        <fullName evidence="7">Glycosyl hydrolase</fullName>
    </submittedName>
</protein>
<dbReference type="Gene3D" id="1.25.40.10">
    <property type="entry name" value="Tetratricopeptide repeat domain"/>
    <property type="match status" value="1"/>
</dbReference>
<dbReference type="Proteomes" id="UP001169242">
    <property type="component" value="Unassembled WGS sequence"/>
</dbReference>
<evidence type="ECO:0000256" key="5">
    <source>
        <dbReference type="SAM" id="SignalP"/>
    </source>
</evidence>
<dbReference type="InterPro" id="IPR017853">
    <property type="entry name" value="GH"/>
</dbReference>
<dbReference type="Pfam" id="PF02156">
    <property type="entry name" value="Glyco_hydro_26"/>
    <property type="match status" value="1"/>
</dbReference>
<feature type="chain" id="PRO_5041465338" evidence="5">
    <location>
        <begin position="26"/>
        <end position="543"/>
    </location>
</feature>